<dbReference type="PANTHER" id="PTHR30514">
    <property type="entry name" value="GLUCOKINASE"/>
    <property type="match status" value="1"/>
</dbReference>
<dbReference type="Gene3D" id="3.40.50.10490">
    <property type="entry name" value="Glucose-6-phosphate isomerase like protein, domain 1"/>
    <property type="match status" value="1"/>
</dbReference>
<feature type="domain" description="SIS" evidence="1">
    <location>
        <begin position="72"/>
        <end position="209"/>
    </location>
</feature>
<keyword evidence="3" id="KW-1185">Reference proteome</keyword>
<protein>
    <recommendedName>
        <fullName evidence="1">SIS domain-containing protein</fullName>
    </recommendedName>
</protein>
<evidence type="ECO:0000313" key="2">
    <source>
        <dbReference type="EMBL" id="GLL14833.1"/>
    </source>
</evidence>
<gene>
    <name evidence="2" type="ORF">GCM10017577_59820</name>
</gene>
<reference evidence="2" key="2">
    <citation type="submission" date="2023-01" db="EMBL/GenBank/DDBJ databases">
        <authorList>
            <person name="Sun Q."/>
            <person name="Evtushenko L."/>
        </authorList>
    </citation>
    <scope>NUCLEOTIDE SEQUENCE</scope>
    <source>
        <strain evidence="2">VKM Ac-1069</strain>
    </source>
</reference>
<dbReference type="GO" id="GO:1901135">
    <property type="term" value="P:carbohydrate derivative metabolic process"/>
    <property type="evidence" value="ECO:0007669"/>
    <property type="project" value="InterPro"/>
</dbReference>
<dbReference type="GO" id="GO:0003677">
    <property type="term" value="F:DNA binding"/>
    <property type="evidence" value="ECO:0007669"/>
    <property type="project" value="InterPro"/>
</dbReference>
<name>A0A9W6NZF6_9PSEU</name>
<dbReference type="AlphaFoldDB" id="A0A9W6NZF6"/>
<proteinExistence type="predicted"/>
<accession>A0A9W6NZF6</accession>
<organism evidence="2 3">
    <name type="scientific">Pseudonocardia halophobica</name>
    <dbReference type="NCBI Taxonomy" id="29401"/>
    <lineage>
        <taxon>Bacteria</taxon>
        <taxon>Bacillati</taxon>
        <taxon>Actinomycetota</taxon>
        <taxon>Actinomycetes</taxon>
        <taxon>Pseudonocardiales</taxon>
        <taxon>Pseudonocardiaceae</taxon>
        <taxon>Pseudonocardia</taxon>
    </lineage>
</organism>
<dbReference type="SUPFAM" id="SSF53697">
    <property type="entry name" value="SIS domain"/>
    <property type="match status" value="1"/>
</dbReference>
<sequence length="233" mass="23904">MVRTARTLGFAGLPALRQSLTDRVVGATGPAAQVRRVAADSSAGLLERVFAEAAERLARTAAAVDGAAFDAAVALIAGAGEVVGYGIGPSELVARALALRLTRIGRRARATGAVGFRLADDLVGLGPDAVVVLYLPARRTVDAEVVLDHVRAVGARSVLVTDALGGAFGDRADVVLDAVHGLGDVTGEGLTAAVLTDALCLAVAARDERSVVAADEILTRLRADLSRDTTHRR</sequence>
<dbReference type="InterPro" id="IPR001347">
    <property type="entry name" value="SIS_dom"/>
</dbReference>
<evidence type="ECO:0000313" key="3">
    <source>
        <dbReference type="Proteomes" id="UP001143463"/>
    </source>
</evidence>
<dbReference type="GO" id="GO:0097367">
    <property type="term" value="F:carbohydrate derivative binding"/>
    <property type="evidence" value="ECO:0007669"/>
    <property type="project" value="InterPro"/>
</dbReference>
<evidence type="ECO:0000259" key="1">
    <source>
        <dbReference type="PROSITE" id="PS51464"/>
    </source>
</evidence>
<dbReference type="InterPro" id="IPR047640">
    <property type="entry name" value="RpiR-like"/>
</dbReference>
<dbReference type="Proteomes" id="UP001143463">
    <property type="component" value="Unassembled WGS sequence"/>
</dbReference>
<dbReference type="GO" id="GO:0003700">
    <property type="term" value="F:DNA-binding transcription factor activity"/>
    <property type="evidence" value="ECO:0007669"/>
    <property type="project" value="InterPro"/>
</dbReference>
<comment type="caution">
    <text evidence="2">The sequence shown here is derived from an EMBL/GenBank/DDBJ whole genome shotgun (WGS) entry which is preliminary data.</text>
</comment>
<reference evidence="2" key="1">
    <citation type="journal article" date="2014" name="Int. J. Syst. Evol. Microbiol.">
        <title>Complete genome sequence of Corynebacterium casei LMG S-19264T (=DSM 44701T), isolated from a smear-ripened cheese.</title>
        <authorList>
            <consortium name="US DOE Joint Genome Institute (JGI-PGF)"/>
            <person name="Walter F."/>
            <person name="Albersmeier A."/>
            <person name="Kalinowski J."/>
            <person name="Ruckert C."/>
        </authorList>
    </citation>
    <scope>NUCLEOTIDE SEQUENCE</scope>
    <source>
        <strain evidence="2">VKM Ac-1069</strain>
    </source>
</reference>
<dbReference type="InterPro" id="IPR046348">
    <property type="entry name" value="SIS_dom_sf"/>
</dbReference>
<dbReference type="EMBL" id="BSFQ01000037">
    <property type="protein sequence ID" value="GLL14833.1"/>
    <property type="molecule type" value="Genomic_DNA"/>
</dbReference>
<dbReference type="PROSITE" id="PS51464">
    <property type="entry name" value="SIS"/>
    <property type="match status" value="1"/>
</dbReference>